<dbReference type="GO" id="GO:0003677">
    <property type="term" value="F:DNA binding"/>
    <property type="evidence" value="ECO:0007669"/>
    <property type="project" value="InterPro"/>
</dbReference>
<dbReference type="InterPro" id="IPR010982">
    <property type="entry name" value="Lambda_DNA-bd_dom_sf"/>
</dbReference>
<name>A0A084JMC8_9FIRM</name>
<accession>A0A084JMC8</accession>
<gene>
    <name evidence="2" type="ORF">IO98_11525</name>
</gene>
<sequence length="353" mass="40788">MKFTVTEALVSYIKEKRKEQNINVTTFAQKIGKSKSYITKFDNCEFKTLTVEAFNEIFEAISETKEQSIELMDEYFLSLIKNKYVDKNIDLMVDVSNYSNIVKEIKVRENLIKKFNKMLESKNLSIHDIVEFANSNDPVKTYSNFDSVEYNEYVAPPLSASGEGSEQKVYIKINLDEDFVSSILTGNIDTCNYFTLLAITNAYYRIELLKSETLNIKENADKIAGLSARNLLFNFHIYSLEDYYKIQTSNDNIKELSVDLSNVSHSIQGTLGGYMNLIAKIYYQNPFYIEDKVLGFRENLEADAPFCIAAMDLPFYKVKKFSTDNKKKLLKEITAIIDRYADDEEYQEQIDLI</sequence>
<dbReference type="AlphaFoldDB" id="A0A084JMC8"/>
<dbReference type="PROSITE" id="PS50943">
    <property type="entry name" value="HTH_CROC1"/>
    <property type="match status" value="1"/>
</dbReference>
<evidence type="ECO:0000259" key="1">
    <source>
        <dbReference type="PROSITE" id="PS50943"/>
    </source>
</evidence>
<organism evidence="2 3">
    <name type="scientific">Lacrimispora celerecrescens</name>
    <dbReference type="NCBI Taxonomy" id="29354"/>
    <lineage>
        <taxon>Bacteria</taxon>
        <taxon>Bacillati</taxon>
        <taxon>Bacillota</taxon>
        <taxon>Clostridia</taxon>
        <taxon>Lachnospirales</taxon>
        <taxon>Lachnospiraceae</taxon>
        <taxon>Lacrimispora</taxon>
    </lineage>
</organism>
<evidence type="ECO:0000313" key="2">
    <source>
        <dbReference type="EMBL" id="KEZ90112.1"/>
    </source>
</evidence>
<dbReference type="InterPro" id="IPR001387">
    <property type="entry name" value="Cro/C1-type_HTH"/>
</dbReference>
<proteinExistence type="predicted"/>
<dbReference type="EMBL" id="JPME01000013">
    <property type="protein sequence ID" value="KEZ90112.1"/>
    <property type="molecule type" value="Genomic_DNA"/>
</dbReference>
<keyword evidence="3" id="KW-1185">Reference proteome</keyword>
<dbReference type="Gene3D" id="1.10.260.40">
    <property type="entry name" value="lambda repressor-like DNA-binding domains"/>
    <property type="match status" value="1"/>
</dbReference>
<evidence type="ECO:0000313" key="3">
    <source>
        <dbReference type="Proteomes" id="UP000028525"/>
    </source>
</evidence>
<reference evidence="2 3" key="1">
    <citation type="submission" date="2014-07" db="EMBL/GenBank/DDBJ databases">
        <title>Draft genome of Clostridium celerecrescens 152B isolated from sediments associated with methane hydrate from Krishna Godavari basin.</title>
        <authorList>
            <person name="Honkalas V.S."/>
            <person name="Dabir A.P."/>
            <person name="Arora P."/>
            <person name="Dhakephalkar P.K."/>
        </authorList>
    </citation>
    <scope>NUCLEOTIDE SEQUENCE [LARGE SCALE GENOMIC DNA]</scope>
    <source>
        <strain evidence="2 3">152B</strain>
    </source>
</reference>
<feature type="domain" description="HTH cro/C1-type" evidence="1">
    <location>
        <begin position="13"/>
        <end position="40"/>
    </location>
</feature>
<comment type="caution">
    <text evidence="2">The sequence shown here is derived from an EMBL/GenBank/DDBJ whole genome shotgun (WGS) entry which is preliminary data.</text>
</comment>
<protein>
    <recommendedName>
        <fullName evidence="1">HTH cro/C1-type domain-containing protein</fullName>
    </recommendedName>
</protein>
<dbReference type="RefSeq" id="WP_038281059.1">
    <property type="nucleotide sequence ID" value="NZ_JPME01000013.1"/>
</dbReference>
<dbReference type="OrthoDB" id="9814553at2"/>
<dbReference type="SUPFAM" id="SSF47413">
    <property type="entry name" value="lambda repressor-like DNA-binding domains"/>
    <property type="match status" value="1"/>
</dbReference>
<dbReference type="Proteomes" id="UP000028525">
    <property type="component" value="Unassembled WGS sequence"/>
</dbReference>